<dbReference type="GO" id="GO:0005737">
    <property type="term" value="C:cytoplasm"/>
    <property type="evidence" value="ECO:0007669"/>
    <property type="project" value="InterPro"/>
</dbReference>
<evidence type="ECO:0000256" key="1">
    <source>
        <dbReference type="ARBA" id="ARBA00010936"/>
    </source>
</evidence>
<reference evidence="9 10" key="1">
    <citation type="journal article" date="2018" name="Sci. Rep.">
        <title>Comparative genomics provides insights into the lifestyle and reveals functional heterogeneity of dark septate endophytic fungi.</title>
        <authorList>
            <person name="Knapp D.G."/>
            <person name="Nemeth J.B."/>
            <person name="Barry K."/>
            <person name="Hainaut M."/>
            <person name="Henrissat B."/>
            <person name="Johnson J."/>
            <person name="Kuo A."/>
            <person name="Lim J.H.P."/>
            <person name="Lipzen A."/>
            <person name="Nolan M."/>
            <person name="Ohm R.A."/>
            <person name="Tamas L."/>
            <person name="Grigoriev I.V."/>
            <person name="Spatafora J.W."/>
            <person name="Nagy L.G."/>
            <person name="Kovacs G.M."/>
        </authorList>
    </citation>
    <scope>NUCLEOTIDE SEQUENCE [LARGE SCALE GENOMIC DNA]</scope>
    <source>
        <strain evidence="9 10">DSE2036</strain>
    </source>
</reference>
<evidence type="ECO:0000256" key="6">
    <source>
        <dbReference type="ARBA" id="ARBA00032755"/>
    </source>
</evidence>
<dbReference type="GO" id="GO:0004139">
    <property type="term" value="F:deoxyribose-phosphate aldolase activity"/>
    <property type="evidence" value="ECO:0007669"/>
    <property type="project" value="UniProtKB-EC"/>
</dbReference>
<evidence type="ECO:0000256" key="7">
    <source>
        <dbReference type="ARBA" id="ARBA00048791"/>
    </source>
</evidence>
<evidence type="ECO:0000256" key="8">
    <source>
        <dbReference type="SAM" id="MobiDB-lite"/>
    </source>
</evidence>
<keyword evidence="4" id="KW-0456">Lyase</keyword>
<evidence type="ECO:0000256" key="3">
    <source>
        <dbReference type="ARBA" id="ARBA00022490"/>
    </source>
</evidence>
<dbReference type="SUPFAM" id="SSF51569">
    <property type="entry name" value="Aldolase"/>
    <property type="match status" value="1"/>
</dbReference>
<organism evidence="9 10">
    <name type="scientific">Periconia macrospinosa</name>
    <dbReference type="NCBI Taxonomy" id="97972"/>
    <lineage>
        <taxon>Eukaryota</taxon>
        <taxon>Fungi</taxon>
        <taxon>Dikarya</taxon>
        <taxon>Ascomycota</taxon>
        <taxon>Pezizomycotina</taxon>
        <taxon>Dothideomycetes</taxon>
        <taxon>Pleosporomycetidae</taxon>
        <taxon>Pleosporales</taxon>
        <taxon>Massarineae</taxon>
        <taxon>Periconiaceae</taxon>
        <taxon>Periconia</taxon>
    </lineage>
</organism>
<evidence type="ECO:0000256" key="2">
    <source>
        <dbReference type="ARBA" id="ARBA00012515"/>
    </source>
</evidence>
<dbReference type="AlphaFoldDB" id="A0A2V1E2J7"/>
<dbReference type="Gene3D" id="3.20.20.70">
    <property type="entry name" value="Aldolase class I"/>
    <property type="match status" value="2"/>
</dbReference>
<comment type="catalytic activity">
    <reaction evidence="7">
        <text>2-deoxy-D-ribose 5-phosphate = D-glyceraldehyde 3-phosphate + acetaldehyde</text>
        <dbReference type="Rhea" id="RHEA:12821"/>
        <dbReference type="ChEBI" id="CHEBI:15343"/>
        <dbReference type="ChEBI" id="CHEBI:59776"/>
        <dbReference type="ChEBI" id="CHEBI:62877"/>
        <dbReference type="EC" id="4.1.2.4"/>
    </reaction>
</comment>
<keyword evidence="3" id="KW-0963">Cytoplasm</keyword>
<dbReference type="PANTHER" id="PTHR10889:SF1">
    <property type="entry name" value="DEOXYRIBOSE-PHOSPHATE ALDOLASE"/>
    <property type="match status" value="1"/>
</dbReference>
<feature type="compositionally biased region" description="Polar residues" evidence="8">
    <location>
        <begin position="230"/>
        <end position="241"/>
    </location>
</feature>
<dbReference type="HAMAP" id="MF_00114">
    <property type="entry name" value="DeoC_type1"/>
    <property type="match status" value="1"/>
</dbReference>
<evidence type="ECO:0000313" key="10">
    <source>
        <dbReference type="Proteomes" id="UP000244855"/>
    </source>
</evidence>
<keyword evidence="10" id="KW-1185">Reference proteome</keyword>
<dbReference type="InterPro" id="IPR011343">
    <property type="entry name" value="DeoC"/>
</dbReference>
<dbReference type="STRING" id="97972.A0A2V1E2J7"/>
<dbReference type="UniPathway" id="UPA00002">
    <property type="reaction ID" value="UER00468"/>
</dbReference>
<evidence type="ECO:0000313" key="9">
    <source>
        <dbReference type="EMBL" id="PVI03390.1"/>
    </source>
</evidence>
<dbReference type="InterPro" id="IPR002915">
    <property type="entry name" value="DeoC/FbaB/LacD_aldolase"/>
</dbReference>
<keyword evidence="5" id="KW-0704">Schiff base</keyword>
<dbReference type="GO" id="GO:0009264">
    <property type="term" value="P:deoxyribonucleotide catabolic process"/>
    <property type="evidence" value="ECO:0007669"/>
    <property type="project" value="InterPro"/>
</dbReference>
<sequence length="414" mass="43333">MASSAPPTDSEIYISTFLSDNPGLDKELGDVSVMTDRYTNAEWAAQIAETQRKVLHEVEERGKPGGKGWAYEVPKTASAELARTIDHTVLKLDVKKEGIDALCSEARTEGFKSVCVRLPWVQRCVSNLKGSPVVVACVVGFHEGTQDTYSKLREARAAVAAGAAELDVVLNHSILTRHNPRPTSPTPTHDSTADSLTAANTAANSRPTHGGMAASGPYSIPGASLPSPPTTSSQANPSTVSGGEGDASTPDYSAIYRELASLRSLCPAPTVIKLILETSQLTHSQILAASHLAAAANIDFIKTSTGFNGPGATLPHVQLMVAAAEYLSTQTPSNNGSPVRGGGRKMEVKASGGIRDLAAAKRMLAAGATRLGTSSGVWIMQEGRKALEAGGGEEAETRPPATRLYTDNSIEGGY</sequence>
<dbReference type="OrthoDB" id="70823at2759"/>
<feature type="compositionally biased region" description="Polar residues" evidence="8">
    <location>
        <begin position="186"/>
        <end position="207"/>
    </location>
</feature>
<evidence type="ECO:0000256" key="4">
    <source>
        <dbReference type="ARBA" id="ARBA00023239"/>
    </source>
</evidence>
<proteinExistence type="inferred from homology"/>
<comment type="similarity">
    <text evidence="1">Belongs to the DeoC/FbaB aldolase family. DeoC type 1 subfamily.</text>
</comment>
<evidence type="ECO:0000256" key="5">
    <source>
        <dbReference type="ARBA" id="ARBA00023270"/>
    </source>
</evidence>
<dbReference type="EMBL" id="KZ805332">
    <property type="protein sequence ID" value="PVI03390.1"/>
    <property type="molecule type" value="Genomic_DNA"/>
</dbReference>
<dbReference type="InterPro" id="IPR013785">
    <property type="entry name" value="Aldolase_TIM"/>
</dbReference>
<accession>A0A2V1E2J7</accession>
<dbReference type="Proteomes" id="UP000244855">
    <property type="component" value="Unassembled WGS sequence"/>
</dbReference>
<dbReference type="PANTHER" id="PTHR10889">
    <property type="entry name" value="DEOXYRIBOSE-PHOSPHATE ALDOLASE"/>
    <property type="match status" value="1"/>
</dbReference>
<dbReference type="GO" id="GO:0046386">
    <property type="term" value="P:deoxyribose phosphate catabolic process"/>
    <property type="evidence" value="ECO:0007669"/>
    <property type="project" value="UniProtKB-UniPathway"/>
</dbReference>
<gene>
    <name evidence="9" type="ORF">DM02DRAFT_612322</name>
</gene>
<dbReference type="EC" id="4.1.2.4" evidence="2"/>
<dbReference type="InterPro" id="IPR028581">
    <property type="entry name" value="DeoC_typeI"/>
</dbReference>
<feature type="region of interest" description="Disordered" evidence="8">
    <location>
        <begin position="174"/>
        <end position="249"/>
    </location>
</feature>
<dbReference type="SMART" id="SM01133">
    <property type="entry name" value="DeoC"/>
    <property type="match status" value="1"/>
</dbReference>
<name>A0A2V1E2J7_9PLEO</name>
<dbReference type="GO" id="GO:0016052">
    <property type="term" value="P:carbohydrate catabolic process"/>
    <property type="evidence" value="ECO:0007669"/>
    <property type="project" value="TreeGrafter"/>
</dbReference>
<protein>
    <recommendedName>
        <fullName evidence="2">deoxyribose-phosphate aldolase</fullName>
        <ecNumber evidence="2">4.1.2.4</ecNumber>
    </recommendedName>
    <alternativeName>
        <fullName evidence="6">2-deoxy-D-ribose 5-phosphate aldolase</fullName>
    </alternativeName>
</protein>